<evidence type="ECO:0000313" key="2">
    <source>
        <dbReference type="EMBL" id="PAV86755.1"/>
    </source>
</evidence>
<accession>A0A2A2LKX1</accession>
<dbReference type="AlphaFoldDB" id="A0A2A2LKX1"/>
<keyword evidence="3" id="KW-1185">Reference proteome</keyword>
<evidence type="ECO:0000256" key="1">
    <source>
        <dbReference type="SAM" id="MobiDB-lite"/>
    </source>
</evidence>
<reference evidence="2 3" key="1">
    <citation type="journal article" date="2017" name="Curr. Biol.">
        <title>Genome architecture and evolution of a unichromosomal asexual nematode.</title>
        <authorList>
            <person name="Fradin H."/>
            <person name="Zegar C."/>
            <person name="Gutwein M."/>
            <person name="Lucas J."/>
            <person name="Kovtun M."/>
            <person name="Corcoran D."/>
            <person name="Baugh L.R."/>
            <person name="Kiontke K."/>
            <person name="Gunsalus K."/>
            <person name="Fitch D.H."/>
            <person name="Piano F."/>
        </authorList>
    </citation>
    <scope>NUCLEOTIDE SEQUENCE [LARGE SCALE GENOMIC DNA]</scope>
    <source>
        <strain evidence="2">PF1309</strain>
    </source>
</reference>
<feature type="region of interest" description="Disordered" evidence="1">
    <location>
        <begin position="1"/>
        <end position="92"/>
    </location>
</feature>
<dbReference type="Proteomes" id="UP000218231">
    <property type="component" value="Unassembled WGS sequence"/>
</dbReference>
<protein>
    <submittedName>
        <fullName evidence="2">Uncharacterized protein</fullName>
    </submittedName>
</protein>
<sequence>MISRLNSPEKTWRYPKFGRPNGRGESRRIKKKAKTPRRNDDRAVANAAESAAEAGKAVTINMLKKGLNRNEKSTRAPSVARRGSPSRAPLNQ</sequence>
<dbReference type="EMBL" id="LIAE01006637">
    <property type="protein sequence ID" value="PAV86755.1"/>
    <property type="molecule type" value="Genomic_DNA"/>
</dbReference>
<comment type="caution">
    <text evidence="2">The sequence shown here is derived from an EMBL/GenBank/DDBJ whole genome shotgun (WGS) entry which is preliminary data.</text>
</comment>
<organism evidence="2 3">
    <name type="scientific">Diploscapter pachys</name>
    <dbReference type="NCBI Taxonomy" id="2018661"/>
    <lineage>
        <taxon>Eukaryota</taxon>
        <taxon>Metazoa</taxon>
        <taxon>Ecdysozoa</taxon>
        <taxon>Nematoda</taxon>
        <taxon>Chromadorea</taxon>
        <taxon>Rhabditida</taxon>
        <taxon>Rhabditina</taxon>
        <taxon>Rhabditomorpha</taxon>
        <taxon>Rhabditoidea</taxon>
        <taxon>Rhabditidae</taxon>
        <taxon>Diploscapter</taxon>
    </lineage>
</organism>
<feature type="compositionally biased region" description="Low complexity" evidence="1">
    <location>
        <begin position="44"/>
        <end position="57"/>
    </location>
</feature>
<gene>
    <name evidence="2" type="ORF">WR25_17121</name>
</gene>
<evidence type="ECO:0000313" key="3">
    <source>
        <dbReference type="Proteomes" id="UP000218231"/>
    </source>
</evidence>
<name>A0A2A2LKX1_9BILA</name>
<proteinExistence type="predicted"/>